<dbReference type="AlphaFoldDB" id="A0A2P2KLJ1"/>
<accession>A0A2P2KLJ1</accession>
<reference evidence="1" key="1">
    <citation type="submission" date="2018-02" db="EMBL/GenBank/DDBJ databases">
        <title>Rhizophora mucronata_Transcriptome.</title>
        <authorList>
            <person name="Meera S.P."/>
            <person name="Sreeshan A."/>
            <person name="Augustine A."/>
        </authorList>
    </citation>
    <scope>NUCLEOTIDE SEQUENCE</scope>
    <source>
        <tissue evidence="1">Leaf</tissue>
    </source>
</reference>
<proteinExistence type="predicted"/>
<evidence type="ECO:0000313" key="1">
    <source>
        <dbReference type="EMBL" id="MBX06601.1"/>
    </source>
</evidence>
<protein>
    <submittedName>
        <fullName evidence="1">La protein 1</fullName>
    </submittedName>
</protein>
<dbReference type="EMBL" id="GGEC01026117">
    <property type="protein sequence ID" value="MBX06601.1"/>
    <property type="molecule type" value="Transcribed_RNA"/>
</dbReference>
<organism evidence="1">
    <name type="scientific">Rhizophora mucronata</name>
    <name type="common">Asiatic mangrove</name>
    <dbReference type="NCBI Taxonomy" id="61149"/>
    <lineage>
        <taxon>Eukaryota</taxon>
        <taxon>Viridiplantae</taxon>
        <taxon>Streptophyta</taxon>
        <taxon>Embryophyta</taxon>
        <taxon>Tracheophyta</taxon>
        <taxon>Spermatophyta</taxon>
        <taxon>Magnoliopsida</taxon>
        <taxon>eudicotyledons</taxon>
        <taxon>Gunneridae</taxon>
        <taxon>Pentapetalae</taxon>
        <taxon>rosids</taxon>
        <taxon>fabids</taxon>
        <taxon>Malpighiales</taxon>
        <taxon>Rhizophoraceae</taxon>
        <taxon>Rhizophora</taxon>
    </lineage>
</organism>
<sequence>MITRSKVIARLTQNELLLYAPYQCNRIQIQNSQVVCKNITGAIADGNIKKGKREKGQLVQLEILERLFFLNPNQTLLIEIKGPKEWVRLLGP</sequence>
<name>A0A2P2KLJ1_RHIMU</name>